<dbReference type="EMBL" id="BARS01002506">
    <property type="protein sequence ID" value="GAF68693.1"/>
    <property type="molecule type" value="Genomic_DNA"/>
</dbReference>
<feature type="non-terminal residue" evidence="1">
    <location>
        <position position="1"/>
    </location>
</feature>
<evidence type="ECO:0008006" key="2">
    <source>
        <dbReference type="Google" id="ProtNLM"/>
    </source>
</evidence>
<sequence length="154" mass="17261">PQFTNLRVAQTIKSWSDTLIEFDVVQGTLYLNPTTLFVTNSEGGREKFDFTLNHQPFPVIPSTLSFQHDDVSVKIAGFNFLASQGIGKVEISNNQTYGAGTVVEQTSINSWTDNEVDFNWDDTGLEGQTFLFVWVTNNLSLKNLSPQNVHVFQP</sequence>
<name>X0RIU2_9ZZZZ</name>
<protein>
    <recommendedName>
        <fullName evidence="2">IPT/TIG domain-containing protein</fullName>
    </recommendedName>
</protein>
<comment type="caution">
    <text evidence="1">The sequence shown here is derived from an EMBL/GenBank/DDBJ whole genome shotgun (WGS) entry which is preliminary data.</text>
</comment>
<accession>X0RIU2</accession>
<gene>
    <name evidence="1" type="ORF">S01H1_04777</name>
</gene>
<organism evidence="1">
    <name type="scientific">marine sediment metagenome</name>
    <dbReference type="NCBI Taxonomy" id="412755"/>
    <lineage>
        <taxon>unclassified sequences</taxon>
        <taxon>metagenomes</taxon>
        <taxon>ecological metagenomes</taxon>
    </lineage>
</organism>
<dbReference type="AlphaFoldDB" id="X0RIU2"/>
<reference evidence="1" key="1">
    <citation type="journal article" date="2014" name="Front. Microbiol.">
        <title>High frequency of phylogenetically diverse reductive dehalogenase-homologous genes in deep subseafloor sedimentary metagenomes.</title>
        <authorList>
            <person name="Kawai M."/>
            <person name="Futagami T."/>
            <person name="Toyoda A."/>
            <person name="Takaki Y."/>
            <person name="Nishi S."/>
            <person name="Hori S."/>
            <person name="Arai W."/>
            <person name="Tsubouchi T."/>
            <person name="Morono Y."/>
            <person name="Uchiyama I."/>
            <person name="Ito T."/>
            <person name="Fujiyama A."/>
            <person name="Inagaki F."/>
            <person name="Takami H."/>
        </authorList>
    </citation>
    <scope>NUCLEOTIDE SEQUENCE</scope>
    <source>
        <strain evidence="1">Expedition CK06-06</strain>
    </source>
</reference>
<proteinExistence type="predicted"/>
<evidence type="ECO:0000313" key="1">
    <source>
        <dbReference type="EMBL" id="GAF68693.1"/>
    </source>
</evidence>